<dbReference type="OrthoDB" id="9806027at2"/>
<dbReference type="Pfam" id="PF08282">
    <property type="entry name" value="Hydrolase_3"/>
    <property type="match status" value="1"/>
</dbReference>
<evidence type="ECO:0000313" key="1">
    <source>
        <dbReference type="EMBL" id="ASK62485.1"/>
    </source>
</evidence>
<dbReference type="SFLD" id="SFLDG01140">
    <property type="entry name" value="C2.B:_Phosphomannomutase_and_P"/>
    <property type="match status" value="1"/>
</dbReference>
<dbReference type="PANTHER" id="PTHR10000:SF55">
    <property type="entry name" value="5-AMINO-6-(5-PHOSPHO-D-RIBITYLAMINO)URACIL PHOSPHATASE YCSE"/>
    <property type="match status" value="1"/>
</dbReference>
<dbReference type="InterPro" id="IPR000150">
    <property type="entry name" value="Cof"/>
</dbReference>
<dbReference type="Proteomes" id="UP000198312">
    <property type="component" value="Chromosome"/>
</dbReference>
<dbReference type="Gene3D" id="3.30.1240.10">
    <property type="match status" value="1"/>
</dbReference>
<dbReference type="PROSITE" id="PS01228">
    <property type="entry name" value="COF_1"/>
    <property type="match status" value="1"/>
</dbReference>
<keyword evidence="2" id="KW-1185">Reference proteome</keyword>
<organism evidence="1 2">
    <name type="scientific">Virgibacillus phasianinus</name>
    <dbReference type="NCBI Taxonomy" id="2017483"/>
    <lineage>
        <taxon>Bacteria</taxon>
        <taxon>Bacillati</taxon>
        <taxon>Bacillota</taxon>
        <taxon>Bacilli</taxon>
        <taxon>Bacillales</taxon>
        <taxon>Bacillaceae</taxon>
        <taxon>Virgibacillus</taxon>
    </lineage>
</organism>
<name>A0A220U368_9BACI</name>
<dbReference type="SFLD" id="SFLDS00003">
    <property type="entry name" value="Haloacid_Dehalogenase"/>
    <property type="match status" value="1"/>
</dbReference>
<gene>
    <name evidence="1" type="ORF">CFK37_10160</name>
</gene>
<accession>A0A220U368</accession>
<dbReference type="AlphaFoldDB" id="A0A220U368"/>
<dbReference type="InterPro" id="IPR006379">
    <property type="entry name" value="HAD-SF_hydro_IIB"/>
</dbReference>
<dbReference type="PANTHER" id="PTHR10000">
    <property type="entry name" value="PHOSPHOSERINE PHOSPHATASE"/>
    <property type="match status" value="1"/>
</dbReference>
<dbReference type="InterPro" id="IPR036412">
    <property type="entry name" value="HAD-like_sf"/>
</dbReference>
<dbReference type="InterPro" id="IPR023214">
    <property type="entry name" value="HAD_sf"/>
</dbReference>
<dbReference type="EMBL" id="CP022315">
    <property type="protein sequence ID" value="ASK62485.1"/>
    <property type="molecule type" value="Genomic_DNA"/>
</dbReference>
<dbReference type="KEGG" id="vil:CFK37_10160"/>
<dbReference type="GO" id="GO:0005829">
    <property type="term" value="C:cytosol"/>
    <property type="evidence" value="ECO:0007669"/>
    <property type="project" value="TreeGrafter"/>
</dbReference>
<sequence length="283" mass="31152">MKLIAIDMDGTLLSADCTISEANREAILEAQKHGDIVAISTGRSLHDAKHILHDAGLQCPIMTGNGGLSFESGEIIQHHVLPAEVLAEMMDLLEERGLYYEIYTNAGVLIQSDGSERLNKEIKQAVDLDLKNTENVIDIQSKQYGLIDVPDYREIDFTDKGVYKLFVLSFDQEKLKKLRETLIDREDISITSSGAEKFEIGYAEASKGNALLFMANHFGIPQKDTVAMGDNLNDLSMFETAGMSIAMGNAETVVKEQATYVTKDHNANGVAYALKEYALGVKN</sequence>
<dbReference type="SFLD" id="SFLDG01144">
    <property type="entry name" value="C2.B.4:_PGP_Like"/>
    <property type="match status" value="1"/>
</dbReference>
<protein>
    <submittedName>
        <fullName evidence="1">Hydrolase Cof</fullName>
    </submittedName>
</protein>
<dbReference type="NCBIfam" id="TIGR01484">
    <property type="entry name" value="HAD-SF-IIB"/>
    <property type="match status" value="1"/>
</dbReference>
<dbReference type="SUPFAM" id="SSF56784">
    <property type="entry name" value="HAD-like"/>
    <property type="match status" value="1"/>
</dbReference>
<dbReference type="GO" id="GO:0000287">
    <property type="term" value="F:magnesium ion binding"/>
    <property type="evidence" value="ECO:0007669"/>
    <property type="project" value="TreeGrafter"/>
</dbReference>
<proteinExistence type="predicted"/>
<reference evidence="1 2" key="1">
    <citation type="submission" date="2017-07" db="EMBL/GenBank/DDBJ databases">
        <title>Virgibacillus sp. LM2416.</title>
        <authorList>
            <person name="Tak E.J."/>
            <person name="Bae J.-W."/>
        </authorList>
    </citation>
    <scope>NUCLEOTIDE SEQUENCE [LARGE SCALE GENOMIC DNA]</scope>
    <source>
        <strain evidence="1 2">LM2416</strain>
    </source>
</reference>
<dbReference type="RefSeq" id="WP_089061745.1">
    <property type="nucleotide sequence ID" value="NZ_CP022315.1"/>
</dbReference>
<evidence type="ECO:0000313" key="2">
    <source>
        <dbReference type="Proteomes" id="UP000198312"/>
    </source>
</evidence>
<keyword evidence="1" id="KW-0378">Hydrolase</keyword>
<dbReference type="NCBIfam" id="TIGR00099">
    <property type="entry name" value="Cof-subfamily"/>
    <property type="match status" value="1"/>
</dbReference>
<dbReference type="Gene3D" id="3.40.50.1000">
    <property type="entry name" value="HAD superfamily/HAD-like"/>
    <property type="match status" value="1"/>
</dbReference>
<dbReference type="PROSITE" id="PS01229">
    <property type="entry name" value="COF_2"/>
    <property type="match status" value="1"/>
</dbReference>
<dbReference type="GO" id="GO:0016791">
    <property type="term" value="F:phosphatase activity"/>
    <property type="evidence" value="ECO:0007669"/>
    <property type="project" value="TreeGrafter"/>
</dbReference>
<dbReference type="CDD" id="cd07516">
    <property type="entry name" value="HAD_Pase"/>
    <property type="match status" value="1"/>
</dbReference>